<evidence type="ECO:0000256" key="2">
    <source>
        <dbReference type="ARBA" id="ARBA00022729"/>
    </source>
</evidence>
<evidence type="ECO:0000259" key="5">
    <source>
        <dbReference type="SMART" id="SM00078"/>
    </source>
</evidence>
<accession>A0AA38MQV6</accession>
<evidence type="ECO:0000256" key="4">
    <source>
        <dbReference type="SAM" id="SignalP"/>
    </source>
</evidence>
<feature type="chain" id="PRO_5041243532" description="Insulin-like domain-containing protein" evidence="4">
    <location>
        <begin position="23"/>
        <end position="213"/>
    </location>
</feature>
<keyword evidence="2 4" id="KW-0732">Signal</keyword>
<dbReference type="InterPro" id="IPR036438">
    <property type="entry name" value="Insulin-like_sf"/>
</dbReference>
<name>A0AA38MQV6_9CUCU</name>
<organism evidence="6 7">
    <name type="scientific">Zophobas morio</name>
    <dbReference type="NCBI Taxonomy" id="2755281"/>
    <lineage>
        <taxon>Eukaryota</taxon>
        <taxon>Metazoa</taxon>
        <taxon>Ecdysozoa</taxon>
        <taxon>Arthropoda</taxon>
        <taxon>Hexapoda</taxon>
        <taxon>Insecta</taxon>
        <taxon>Pterygota</taxon>
        <taxon>Neoptera</taxon>
        <taxon>Endopterygota</taxon>
        <taxon>Coleoptera</taxon>
        <taxon>Polyphaga</taxon>
        <taxon>Cucujiformia</taxon>
        <taxon>Tenebrionidae</taxon>
        <taxon>Zophobas</taxon>
    </lineage>
</organism>
<keyword evidence="1" id="KW-0165">Cleavage on pair of basic residues</keyword>
<evidence type="ECO:0000313" key="7">
    <source>
        <dbReference type="Proteomes" id="UP001168821"/>
    </source>
</evidence>
<feature type="signal peptide" evidence="4">
    <location>
        <begin position="1"/>
        <end position="22"/>
    </location>
</feature>
<dbReference type="SUPFAM" id="SSF56994">
    <property type="entry name" value="Insulin-like"/>
    <property type="match status" value="1"/>
</dbReference>
<dbReference type="SMART" id="SM00078">
    <property type="entry name" value="IlGF"/>
    <property type="match status" value="1"/>
</dbReference>
<dbReference type="CDD" id="cd04366">
    <property type="entry name" value="IlGF_insulin_bombyxin_like"/>
    <property type="match status" value="1"/>
</dbReference>
<dbReference type="Gene3D" id="1.10.100.10">
    <property type="entry name" value="Insulin-like"/>
    <property type="match status" value="1"/>
</dbReference>
<gene>
    <name evidence="6" type="ORF">Zmor_000604</name>
</gene>
<dbReference type="GO" id="GO:0005576">
    <property type="term" value="C:extracellular region"/>
    <property type="evidence" value="ECO:0007669"/>
    <property type="project" value="InterPro"/>
</dbReference>
<feature type="domain" description="Insulin-like" evidence="5">
    <location>
        <begin position="28"/>
        <end position="79"/>
    </location>
</feature>
<dbReference type="AlphaFoldDB" id="A0AA38MQV6"/>
<keyword evidence="7" id="KW-1185">Reference proteome</keyword>
<dbReference type="EMBL" id="JALNTZ010000001">
    <property type="protein sequence ID" value="KAJ3665091.1"/>
    <property type="molecule type" value="Genomic_DNA"/>
</dbReference>
<feature type="region of interest" description="Disordered" evidence="3">
    <location>
        <begin position="96"/>
        <end position="164"/>
    </location>
</feature>
<evidence type="ECO:0000256" key="1">
    <source>
        <dbReference type="ARBA" id="ARBA00022685"/>
    </source>
</evidence>
<evidence type="ECO:0000256" key="3">
    <source>
        <dbReference type="SAM" id="MobiDB-lite"/>
    </source>
</evidence>
<proteinExistence type="predicted"/>
<protein>
    <recommendedName>
        <fullName evidence="5">Insulin-like domain-containing protein</fullName>
    </recommendedName>
</protein>
<reference evidence="6" key="1">
    <citation type="journal article" date="2023" name="G3 (Bethesda)">
        <title>Whole genome assemblies of Zophobas morio and Tenebrio molitor.</title>
        <authorList>
            <person name="Kaur S."/>
            <person name="Stinson S.A."/>
            <person name="diCenzo G.C."/>
        </authorList>
    </citation>
    <scope>NUCLEOTIDE SEQUENCE</scope>
    <source>
        <strain evidence="6">QUZm001</strain>
    </source>
</reference>
<dbReference type="InterPro" id="IPR016179">
    <property type="entry name" value="Insulin-like"/>
</dbReference>
<evidence type="ECO:0000313" key="6">
    <source>
        <dbReference type="EMBL" id="KAJ3665091.1"/>
    </source>
</evidence>
<dbReference type="Proteomes" id="UP001168821">
    <property type="component" value="Unassembled WGS sequence"/>
</dbReference>
<dbReference type="GO" id="GO:0005179">
    <property type="term" value="F:hormone activity"/>
    <property type="evidence" value="ECO:0007669"/>
    <property type="project" value="InterPro"/>
</dbReference>
<comment type="caution">
    <text evidence="6">The sequence shown here is derived from an EMBL/GenBank/DDBJ whole genome shotgun (WGS) entry which is preliminary data.</text>
</comment>
<sequence>MNVPKAWMQILCLVMLFGQMQANIDSKEYFCGKKLVRTLTELCSIYNNPTFGRNRIRRQIVEECCRSQCSRRYLVQYYCQVAKSPIAKLLNGTPENASKVAHEKDSNNAPSDHSAPSPAEERNSLNVGSPEEELTNKTALSPKNEPLASNHDRITHGKHKCKCRKRRAKRIKKMRRLQSARNMIHHNPVPPANIGHVEHSQKPFYVWRFSRMY</sequence>